<dbReference type="Gene3D" id="3.30.40.10">
    <property type="entry name" value="Zinc/RING finger domain, C3HC4 (zinc finger)"/>
    <property type="match status" value="1"/>
</dbReference>
<feature type="domain" description="RING-CH-type" evidence="6">
    <location>
        <begin position="207"/>
        <end position="273"/>
    </location>
</feature>
<feature type="compositionally biased region" description="Low complexity" evidence="4">
    <location>
        <begin position="172"/>
        <end position="181"/>
    </location>
</feature>
<protein>
    <recommendedName>
        <fullName evidence="6">RING-CH-type domain-containing protein</fullName>
    </recommendedName>
</protein>
<evidence type="ECO:0000256" key="4">
    <source>
        <dbReference type="SAM" id="MobiDB-lite"/>
    </source>
</evidence>
<feature type="region of interest" description="Disordered" evidence="4">
    <location>
        <begin position="274"/>
        <end position="296"/>
    </location>
</feature>
<feature type="region of interest" description="Disordered" evidence="4">
    <location>
        <begin position="155"/>
        <end position="187"/>
    </location>
</feature>
<dbReference type="GO" id="GO:0008270">
    <property type="term" value="F:zinc ion binding"/>
    <property type="evidence" value="ECO:0007669"/>
    <property type="project" value="UniProtKB-KW"/>
</dbReference>
<dbReference type="PANTHER" id="PTHR46158:SF1">
    <property type="entry name" value="RING_U-BOX SUPERFAMILY PROTEIN"/>
    <property type="match status" value="1"/>
</dbReference>
<reference evidence="7" key="1">
    <citation type="submission" date="2020-12" db="EMBL/GenBank/DDBJ databases">
        <authorList>
            <person name="Iha C."/>
        </authorList>
    </citation>
    <scope>NUCLEOTIDE SEQUENCE</scope>
</reference>
<dbReference type="InterPro" id="IPR013083">
    <property type="entry name" value="Znf_RING/FYVE/PHD"/>
</dbReference>
<comment type="caution">
    <text evidence="7">The sequence shown here is derived from an EMBL/GenBank/DDBJ whole genome shotgun (WGS) entry which is preliminary data.</text>
</comment>
<evidence type="ECO:0000259" key="6">
    <source>
        <dbReference type="PROSITE" id="PS51292"/>
    </source>
</evidence>
<name>A0A8S1J8M9_9CHLO</name>
<evidence type="ECO:0000256" key="3">
    <source>
        <dbReference type="ARBA" id="ARBA00022833"/>
    </source>
</evidence>
<feature type="compositionally biased region" description="Low complexity" evidence="4">
    <location>
        <begin position="68"/>
        <end position="80"/>
    </location>
</feature>
<feature type="transmembrane region" description="Helical" evidence="5">
    <location>
        <begin position="314"/>
        <end position="345"/>
    </location>
</feature>
<keyword evidence="3" id="KW-0862">Zinc</keyword>
<feature type="region of interest" description="Disordered" evidence="4">
    <location>
        <begin position="33"/>
        <end position="107"/>
    </location>
</feature>
<feature type="compositionally biased region" description="Basic and acidic residues" evidence="4">
    <location>
        <begin position="46"/>
        <end position="60"/>
    </location>
</feature>
<keyword evidence="2" id="KW-0863">Zinc-finger</keyword>
<dbReference type="EMBL" id="CAJHUC010002266">
    <property type="protein sequence ID" value="CAD7703497.1"/>
    <property type="molecule type" value="Genomic_DNA"/>
</dbReference>
<keyword evidence="8" id="KW-1185">Reference proteome</keyword>
<keyword evidence="5" id="KW-0472">Membrane</keyword>
<organism evidence="7 8">
    <name type="scientific">Ostreobium quekettii</name>
    <dbReference type="NCBI Taxonomy" id="121088"/>
    <lineage>
        <taxon>Eukaryota</taxon>
        <taxon>Viridiplantae</taxon>
        <taxon>Chlorophyta</taxon>
        <taxon>core chlorophytes</taxon>
        <taxon>Ulvophyceae</taxon>
        <taxon>TCBD clade</taxon>
        <taxon>Bryopsidales</taxon>
        <taxon>Ostreobineae</taxon>
        <taxon>Ostreobiaceae</taxon>
        <taxon>Ostreobium</taxon>
    </lineage>
</organism>
<dbReference type="PROSITE" id="PS51292">
    <property type="entry name" value="ZF_RING_CH"/>
    <property type="match status" value="1"/>
</dbReference>
<dbReference type="OrthoDB" id="435038at2759"/>
<gene>
    <name evidence="7" type="ORF">OSTQU699_LOCUS8854</name>
</gene>
<evidence type="ECO:0000313" key="7">
    <source>
        <dbReference type="EMBL" id="CAD7703497.1"/>
    </source>
</evidence>
<evidence type="ECO:0000256" key="2">
    <source>
        <dbReference type="ARBA" id="ARBA00022771"/>
    </source>
</evidence>
<proteinExistence type="predicted"/>
<dbReference type="InterPro" id="IPR011016">
    <property type="entry name" value="Znf_RING-CH"/>
</dbReference>
<dbReference type="AlphaFoldDB" id="A0A8S1J8M9"/>
<evidence type="ECO:0000256" key="1">
    <source>
        <dbReference type="ARBA" id="ARBA00022723"/>
    </source>
</evidence>
<keyword evidence="1" id="KW-0479">Metal-binding</keyword>
<dbReference type="Proteomes" id="UP000708148">
    <property type="component" value="Unassembled WGS sequence"/>
</dbReference>
<dbReference type="PANTHER" id="PTHR46158">
    <property type="entry name" value="OS02G0165000 PROTEIN"/>
    <property type="match status" value="1"/>
</dbReference>
<keyword evidence="5" id="KW-1133">Transmembrane helix</keyword>
<feature type="region of interest" description="Disordered" evidence="4">
    <location>
        <begin position="1"/>
        <end position="20"/>
    </location>
</feature>
<evidence type="ECO:0000256" key="5">
    <source>
        <dbReference type="SAM" id="Phobius"/>
    </source>
</evidence>
<dbReference type="Pfam" id="PF12906">
    <property type="entry name" value="RINGv"/>
    <property type="match status" value="1"/>
</dbReference>
<sequence>MGPSASGTEDEQALLREERPTFFQRFSQSWRGFRFGTATGGSGEGGHVDEPVSPHSEAHSPGEGPVTSPASSSSNQSSTSVFVDCVPPARNSEDEHPYAGSYPGSCRPIHEGEEQALLVEGCGREARPGSSRRTAPLPRPSSLQRAMSMILTLSRSENSDGSPPDDMGRGAAGSYSSGDDSPTSRLIREKWTGSGIRSSRGNRGMSRCSSGLPMCLICLEPLSPEDFESGEAITLECQCRGETALRHRSCAEKWVRVKGDLICDICRSPILNLPPPPPRSEGGDNSDDSEEPAGTWLSRFPGATDVFDCIRMTWVVTIVCILFFEFQIMQALFTGMVVAVLYALFCQMMKCMYSRRSEEDGSSRSAPTQGEQPANPVLMGAAVV</sequence>
<accession>A0A8S1J8M9</accession>
<keyword evidence="5" id="KW-0812">Transmembrane</keyword>
<dbReference type="SMART" id="SM00744">
    <property type="entry name" value="RINGv"/>
    <property type="match status" value="1"/>
</dbReference>
<dbReference type="SUPFAM" id="SSF57850">
    <property type="entry name" value="RING/U-box"/>
    <property type="match status" value="1"/>
</dbReference>
<feature type="region of interest" description="Disordered" evidence="4">
    <location>
        <begin position="124"/>
        <end position="143"/>
    </location>
</feature>
<evidence type="ECO:0000313" key="8">
    <source>
        <dbReference type="Proteomes" id="UP000708148"/>
    </source>
</evidence>